<dbReference type="GO" id="GO:0046872">
    <property type="term" value="F:metal ion binding"/>
    <property type="evidence" value="ECO:0007669"/>
    <property type="project" value="UniProtKB-KW"/>
</dbReference>
<dbReference type="GO" id="GO:0005737">
    <property type="term" value="C:cytoplasm"/>
    <property type="evidence" value="ECO:0007669"/>
    <property type="project" value="UniProtKB-SubCell"/>
</dbReference>
<evidence type="ECO:0000256" key="3">
    <source>
        <dbReference type="ARBA" id="ARBA00023002"/>
    </source>
</evidence>
<organism evidence="12 13">
    <name type="scientific">Brevibacillus fulvus</name>
    <dbReference type="NCBI Taxonomy" id="1125967"/>
    <lineage>
        <taxon>Bacteria</taxon>
        <taxon>Bacillati</taxon>
        <taxon>Bacillota</taxon>
        <taxon>Bacilli</taxon>
        <taxon>Bacillales</taxon>
        <taxon>Paenibacillaceae</taxon>
        <taxon>Brevibacillus</taxon>
    </lineage>
</organism>
<keyword evidence="10" id="KW-0479">Metal-binding</keyword>
<comment type="caution">
    <text evidence="12">The sequence shown here is derived from an EMBL/GenBank/DDBJ whole genome shotgun (WGS) entry which is preliminary data.</text>
</comment>
<proteinExistence type="inferred from homology"/>
<dbReference type="RefSeq" id="WP_204518699.1">
    <property type="nucleotide sequence ID" value="NZ_BAABIN010000005.1"/>
</dbReference>
<evidence type="ECO:0000256" key="8">
    <source>
        <dbReference type="ARBA" id="ARBA00030894"/>
    </source>
</evidence>
<gene>
    <name evidence="10" type="primary">cysH</name>
    <name evidence="12" type="ORF">JOD01_002574</name>
</gene>
<protein>
    <recommendedName>
        <fullName evidence="7 10">Adenosine 5'-phosphosulfate reductase</fullName>
        <shortName evidence="10">APS reductase</shortName>
        <ecNumber evidence="6 10">1.8.4.10</ecNumber>
    </recommendedName>
    <alternativeName>
        <fullName evidence="9 10">5'-adenylylsulfate reductase</fullName>
    </alternativeName>
    <alternativeName>
        <fullName evidence="8 10">Thioredoxin-dependent 5'-adenylylsulfate reductase</fullName>
    </alternativeName>
</protein>
<dbReference type="NCBIfam" id="NF002537">
    <property type="entry name" value="PRK02090.1"/>
    <property type="match status" value="1"/>
</dbReference>
<dbReference type="PIRSF" id="PIRSF000857">
    <property type="entry name" value="PAPS_reductase"/>
    <property type="match status" value="1"/>
</dbReference>
<dbReference type="NCBIfam" id="TIGR00434">
    <property type="entry name" value="cysH"/>
    <property type="match status" value="1"/>
</dbReference>
<comment type="similarity">
    <text evidence="1 10">Belongs to the PAPS reductase family. CysH subfamily.</text>
</comment>
<dbReference type="GO" id="GO:0051539">
    <property type="term" value="F:4 iron, 4 sulfur cluster binding"/>
    <property type="evidence" value="ECO:0007669"/>
    <property type="project" value="UniProtKB-UniRule"/>
</dbReference>
<feature type="active site" description="Nucleophile; cysteine thiosulfonate intermediate" evidence="10">
    <location>
        <position position="231"/>
    </location>
</feature>
<dbReference type="Proteomes" id="UP000717624">
    <property type="component" value="Unassembled WGS sequence"/>
</dbReference>
<sequence length="245" mass="28167">MSWKYDTLSDERLAAVNQQLGKGDTLDVIKWAYKTYGDELVYACSFGAEGVVLLDLISQVKKDARIFFLDTDLHFPETYELIERVRSRYPSLQIAMVQPELSLAEQAAAYGDELWKRQPDMCCQLRKVRPLERVLTGATAWMSGLRREQSPTRANVQFVNRDERFRSVKICPLIHWKWDEIWQYIRMFELPYNPLHDRQYPSIGCAPCTKAVAAGEDLRAGRWSESGKTECGLHLPPPSSNSLSM</sequence>
<evidence type="ECO:0000313" key="13">
    <source>
        <dbReference type="Proteomes" id="UP000717624"/>
    </source>
</evidence>
<evidence type="ECO:0000259" key="11">
    <source>
        <dbReference type="Pfam" id="PF01507"/>
    </source>
</evidence>
<comment type="subcellular location">
    <subcellularLocation>
        <location evidence="10">Cytoplasm</location>
    </subcellularLocation>
</comment>
<name>A0A938XVL7_9BACL</name>
<evidence type="ECO:0000256" key="9">
    <source>
        <dbReference type="ARBA" id="ARBA00032041"/>
    </source>
</evidence>
<dbReference type="InterPro" id="IPR014729">
    <property type="entry name" value="Rossmann-like_a/b/a_fold"/>
</dbReference>
<reference evidence="12" key="1">
    <citation type="submission" date="2021-01" db="EMBL/GenBank/DDBJ databases">
        <title>Genomic Encyclopedia of Type Strains, Phase IV (KMG-IV): sequencing the most valuable type-strain genomes for metagenomic binning, comparative biology and taxonomic classification.</title>
        <authorList>
            <person name="Goeker M."/>
        </authorList>
    </citation>
    <scope>NUCLEOTIDE SEQUENCE</scope>
    <source>
        <strain evidence="12">DSM 25523</strain>
    </source>
</reference>
<evidence type="ECO:0000256" key="7">
    <source>
        <dbReference type="ARBA" id="ARBA00029514"/>
    </source>
</evidence>
<evidence type="ECO:0000256" key="4">
    <source>
        <dbReference type="ARBA" id="ARBA00024298"/>
    </source>
</evidence>
<feature type="binding site" evidence="10">
    <location>
        <position position="123"/>
    </location>
    <ligand>
        <name>[4Fe-4S] cluster</name>
        <dbReference type="ChEBI" id="CHEBI:49883"/>
    </ligand>
</feature>
<comment type="pathway">
    <text evidence="5 10">Sulfur metabolism; hydrogen sulfide biosynthesis; sulfite from sulfate.</text>
</comment>
<dbReference type="Pfam" id="PF01507">
    <property type="entry name" value="PAPS_reduct"/>
    <property type="match status" value="1"/>
</dbReference>
<dbReference type="GO" id="GO:0019379">
    <property type="term" value="P:sulfate assimilation, phosphoadenylyl sulfate reduction by phosphoadenylyl-sulfate reductase (thioredoxin)"/>
    <property type="evidence" value="ECO:0007669"/>
    <property type="project" value="UniProtKB-UniRule"/>
</dbReference>
<comment type="cofactor">
    <cofactor evidence="10">
        <name>[4Fe-4S] cluster</name>
        <dbReference type="ChEBI" id="CHEBI:49883"/>
    </cofactor>
    <text evidence="10">Binds 1 [4Fe-4S] cluster per subunit.</text>
</comment>
<evidence type="ECO:0000256" key="5">
    <source>
        <dbReference type="ARBA" id="ARBA00024327"/>
    </source>
</evidence>
<dbReference type="Gene3D" id="3.40.50.620">
    <property type="entry name" value="HUPs"/>
    <property type="match status" value="1"/>
</dbReference>
<feature type="binding site" evidence="10">
    <location>
        <position position="208"/>
    </location>
    <ligand>
        <name>[4Fe-4S] cluster</name>
        <dbReference type="ChEBI" id="CHEBI:49883"/>
    </ligand>
</feature>
<dbReference type="InterPro" id="IPR011798">
    <property type="entry name" value="APS_reductase"/>
</dbReference>
<dbReference type="FunFam" id="3.40.50.620:FF:000095">
    <property type="entry name" value="Phosphoadenosine phosphosulfate reductase"/>
    <property type="match status" value="1"/>
</dbReference>
<dbReference type="GO" id="GO:0043866">
    <property type="term" value="F:adenylyl-sulfate reductase (thioredoxin) activity"/>
    <property type="evidence" value="ECO:0007669"/>
    <property type="project" value="UniProtKB-EC"/>
</dbReference>
<dbReference type="EMBL" id="JAFBEB010000008">
    <property type="protein sequence ID" value="MBM7590962.1"/>
    <property type="molecule type" value="Genomic_DNA"/>
</dbReference>
<dbReference type="GO" id="GO:0019344">
    <property type="term" value="P:cysteine biosynthetic process"/>
    <property type="evidence" value="ECO:0007669"/>
    <property type="project" value="InterPro"/>
</dbReference>
<keyword evidence="13" id="KW-1185">Reference proteome</keyword>
<dbReference type="EC" id="1.8.4.10" evidence="6 10"/>
<evidence type="ECO:0000256" key="10">
    <source>
        <dbReference type="HAMAP-Rule" id="MF_00063"/>
    </source>
</evidence>
<dbReference type="HAMAP" id="MF_00063">
    <property type="entry name" value="CysH"/>
    <property type="match status" value="1"/>
</dbReference>
<dbReference type="PANTHER" id="PTHR46509:SF1">
    <property type="entry name" value="PHOSPHOADENOSINE PHOSPHOSULFATE REDUCTASE"/>
    <property type="match status" value="1"/>
</dbReference>
<dbReference type="SUPFAM" id="SSF52402">
    <property type="entry name" value="Adenine nucleotide alpha hydrolases-like"/>
    <property type="match status" value="1"/>
</dbReference>
<dbReference type="GO" id="GO:0004604">
    <property type="term" value="F:phosphoadenylyl-sulfate reductase (thioredoxin) activity"/>
    <property type="evidence" value="ECO:0007669"/>
    <property type="project" value="UniProtKB-UniRule"/>
</dbReference>
<feature type="domain" description="Phosphoadenosine phosphosulphate reductase" evidence="11">
    <location>
        <begin position="40"/>
        <end position="210"/>
    </location>
</feature>
<keyword evidence="3 10" id="KW-0560">Oxidoreductase</keyword>
<dbReference type="CDD" id="cd23945">
    <property type="entry name" value="PAPS_reductase"/>
    <property type="match status" value="1"/>
</dbReference>
<feature type="binding site" evidence="10">
    <location>
        <position position="205"/>
    </location>
    <ligand>
        <name>[4Fe-4S] cluster</name>
        <dbReference type="ChEBI" id="CHEBI:49883"/>
    </ligand>
</feature>
<dbReference type="PANTHER" id="PTHR46509">
    <property type="entry name" value="PHOSPHOADENOSINE PHOSPHOSULFATE REDUCTASE"/>
    <property type="match status" value="1"/>
</dbReference>
<dbReference type="InterPro" id="IPR004511">
    <property type="entry name" value="PAPS/APS_Rdtase"/>
</dbReference>
<feature type="binding site" evidence="10">
    <location>
        <position position="122"/>
    </location>
    <ligand>
        <name>[4Fe-4S] cluster</name>
        <dbReference type="ChEBI" id="CHEBI:49883"/>
    </ligand>
</feature>
<keyword evidence="10" id="KW-0408">Iron</keyword>
<comment type="catalytic activity">
    <reaction evidence="10">
        <text>[thioredoxin]-disulfide + sulfite + AMP + 2 H(+) = adenosine 5'-phosphosulfate + [thioredoxin]-dithiol</text>
        <dbReference type="Rhea" id="RHEA:21976"/>
        <dbReference type="Rhea" id="RHEA-COMP:10698"/>
        <dbReference type="Rhea" id="RHEA-COMP:10700"/>
        <dbReference type="ChEBI" id="CHEBI:15378"/>
        <dbReference type="ChEBI" id="CHEBI:17359"/>
        <dbReference type="ChEBI" id="CHEBI:29950"/>
        <dbReference type="ChEBI" id="CHEBI:50058"/>
        <dbReference type="ChEBI" id="CHEBI:58243"/>
        <dbReference type="ChEBI" id="CHEBI:456215"/>
        <dbReference type="EC" id="1.8.4.10"/>
    </reaction>
</comment>
<accession>A0A938XVL7</accession>
<comment type="function">
    <text evidence="4 10">Catalyzes the formation of sulfite from adenosine 5'-phosphosulfate (APS) using thioredoxin as an electron donor.</text>
</comment>
<keyword evidence="10" id="KW-0411">Iron-sulfur</keyword>
<evidence type="ECO:0000256" key="6">
    <source>
        <dbReference type="ARBA" id="ARBA00024386"/>
    </source>
</evidence>
<dbReference type="GO" id="GO:0070814">
    <property type="term" value="P:hydrogen sulfide biosynthetic process"/>
    <property type="evidence" value="ECO:0007669"/>
    <property type="project" value="UniProtKB-UniRule"/>
</dbReference>
<dbReference type="InterPro" id="IPR002500">
    <property type="entry name" value="PAPS_reduct_dom"/>
</dbReference>
<evidence type="ECO:0000256" key="1">
    <source>
        <dbReference type="ARBA" id="ARBA00009732"/>
    </source>
</evidence>
<dbReference type="AlphaFoldDB" id="A0A938XVL7"/>
<evidence type="ECO:0000256" key="2">
    <source>
        <dbReference type="ARBA" id="ARBA00022490"/>
    </source>
</evidence>
<dbReference type="NCBIfam" id="TIGR02055">
    <property type="entry name" value="APS_reductase"/>
    <property type="match status" value="1"/>
</dbReference>
<evidence type="ECO:0000313" key="12">
    <source>
        <dbReference type="EMBL" id="MBM7590962.1"/>
    </source>
</evidence>
<keyword evidence="2 10" id="KW-0963">Cytoplasm</keyword>